<dbReference type="Pfam" id="PF02527">
    <property type="entry name" value="GidB"/>
    <property type="match status" value="1"/>
</dbReference>
<feature type="binding site" evidence="6">
    <location>
        <begin position="158"/>
        <end position="159"/>
    </location>
    <ligand>
        <name>S-adenosyl-L-methionine</name>
        <dbReference type="ChEBI" id="CHEBI:59789"/>
    </ligand>
</feature>
<keyword evidence="4 6" id="KW-0808">Transferase</keyword>
<feature type="binding site" evidence="6">
    <location>
        <position position="176"/>
    </location>
    <ligand>
        <name>S-adenosyl-L-methionine</name>
        <dbReference type="ChEBI" id="CHEBI:59789"/>
    </ligand>
</feature>
<evidence type="ECO:0000256" key="3">
    <source>
        <dbReference type="ARBA" id="ARBA00022603"/>
    </source>
</evidence>
<evidence type="ECO:0000256" key="5">
    <source>
        <dbReference type="ARBA" id="ARBA00022691"/>
    </source>
</evidence>
<feature type="region of interest" description="Disordered" evidence="7">
    <location>
        <begin position="244"/>
        <end position="276"/>
    </location>
</feature>
<evidence type="ECO:0000256" key="1">
    <source>
        <dbReference type="ARBA" id="ARBA00022490"/>
    </source>
</evidence>
<dbReference type="Gene3D" id="3.40.50.150">
    <property type="entry name" value="Vaccinia Virus protein VP39"/>
    <property type="match status" value="1"/>
</dbReference>
<dbReference type="STRING" id="995062.SAMN04489718_3156"/>
<comment type="subcellular location">
    <subcellularLocation>
        <location evidence="6">Cytoplasm</location>
    </subcellularLocation>
</comment>
<reference evidence="9" key="1">
    <citation type="submission" date="2016-10" db="EMBL/GenBank/DDBJ databases">
        <authorList>
            <person name="Varghese N."/>
            <person name="Submissions S."/>
        </authorList>
    </citation>
    <scope>NUCLEOTIDE SEQUENCE [LARGE SCALE GENOMIC DNA]</scope>
    <source>
        <strain evidence="9">DSM 45459</strain>
    </source>
</reference>
<comment type="function">
    <text evidence="6">Specifically methylates the N7 position of a guanine in 16S rRNA.</text>
</comment>
<dbReference type="HAMAP" id="MF_00074">
    <property type="entry name" value="16SrRNA_methyltr_G"/>
    <property type="match status" value="1"/>
</dbReference>
<protein>
    <recommendedName>
        <fullName evidence="6">Ribosomal RNA small subunit methyltransferase G</fullName>
        <ecNumber evidence="6">2.1.1.-</ecNumber>
    </recommendedName>
    <alternativeName>
        <fullName evidence="6">16S rRNA 7-methylguanosine methyltransferase</fullName>
        <shortName evidence="6">16S rRNA m7G methyltransferase</shortName>
    </alternativeName>
</protein>
<proteinExistence type="inferred from homology"/>
<gene>
    <name evidence="6" type="primary">rsmG</name>
    <name evidence="8" type="ORF">SAMN04489718_3156</name>
</gene>
<evidence type="ECO:0000256" key="2">
    <source>
        <dbReference type="ARBA" id="ARBA00022552"/>
    </source>
</evidence>
<comment type="caution">
    <text evidence="6">Lacks conserved residue(s) required for the propagation of feature annotation.</text>
</comment>
<name>A0A1H1FPW8_9ACTN</name>
<keyword evidence="1 6" id="KW-0963">Cytoplasm</keyword>
<dbReference type="InterPro" id="IPR029063">
    <property type="entry name" value="SAM-dependent_MTases_sf"/>
</dbReference>
<dbReference type="GO" id="GO:0070043">
    <property type="term" value="F:rRNA (guanine-N7-)-methyltransferase activity"/>
    <property type="evidence" value="ECO:0007669"/>
    <property type="project" value="UniProtKB-UniRule"/>
</dbReference>
<comment type="similarity">
    <text evidence="6">Belongs to the methyltransferase superfamily. RNA methyltransferase RsmG family.</text>
</comment>
<dbReference type="EMBL" id="FNKO01000002">
    <property type="protein sequence ID" value="SDR02788.1"/>
    <property type="molecule type" value="Genomic_DNA"/>
</dbReference>
<dbReference type="InterPro" id="IPR003682">
    <property type="entry name" value="rRNA_ssu_MeTfrase_G"/>
</dbReference>
<evidence type="ECO:0000313" key="9">
    <source>
        <dbReference type="Proteomes" id="UP000199301"/>
    </source>
</evidence>
<dbReference type="Proteomes" id="UP000199301">
    <property type="component" value="Unassembled WGS sequence"/>
</dbReference>
<accession>A0A1H1FPW8</accession>
<dbReference type="PANTHER" id="PTHR31760">
    <property type="entry name" value="S-ADENOSYL-L-METHIONINE-DEPENDENT METHYLTRANSFERASES SUPERFAMILY PROTEIN"/>
    <property type="match status" value="1"/>
</dbReference>
<sequence>MTGEQGSRGKSDEAASGAARDAEPVEGTWQEAAGAEGNPQDAGSAPERELFGVRRELAEKFAERLLTDGVQRGLIGPREGERLWERHLYNSAVLAELLPEGATVVDVGSGAGLPGIPLAIARPDLELTLLEPMARRVTWLEEIADELGLPLAVVRGRAEETSTRSRLYDFDYVVARAVSSLDRLAEWCLPLLRPGGWLLAQKGASAAEELERDRASIERRGGERAVVRECGAAALRTPANVVAIRRAETPEPGAAGRKVNGSRARRADNRRKRKER</sequence>
<evidence type="ECO:0000256" key="6">
    <source>
        <dbReference type="HAMAP-Rule" id="MF_00074"/>
    </source>
</evidence>
<evidence type="ECO:0000256" key="7">
    <source>
        <dbReference type="SAM" id="MobiDB-lite"/>
    </source>
</evidence>
<dbReference type="PANTHER" id="PTHR31760:SF0">
    <property type="entry name" value="S-ADENOSYL-L-METHIONINE-DEPENDENT METHYLTRANSFERASES SUPERFAMILY PROTEIN"/>
    <property type="match status" value="1"/>
</dbReference>
<feature type="binding site" evidence="6">
    <location>
        <position position="113"/>
    </location>
    <ligand>
        <name>S-adenosyl-L-methionine</name>
        <dbReference type="ChEBI" id="CHEBI:59789"/>
    </ligand>
</feature>
<dbReference type="SUPFAM" id="SSF53335">
    <property type="entry name" value="S-adenosyl-L-methionine-dependent methyltransferases"/>
    <property type="match status" value="1"/>
</dbReference>
<evidence type="ECO:0000256" key="4">
    <source>
        <dbReference type="ARBA" id="ARBA00022679"/>
    </source>
</evidence>
<dbReference type="GO" id="GO:0005829">
    <property type="term" value="C:cytosol"/>
    <property type="evidence" value="ECO:0007669"/>
    <property type="project" value="TreeGrafter"/>
</dbReference>
<dbReference type="NCBIfam" id="TIGR00138">
    <property type="entry name" value="rsmG_gidB"/>
    <property type="match status" value="1"/>
</dbReference>
<keyword evidence="2 6" id="KW-0698">rRNA processing</keyword>
<feature type="binding site" evidence="6">
    <location>
        <position position="108"/>
    </location>
    <ligand>
        <name>S-adenosyl-L-methionine</name>
        <dbReference type="ChEBI" id="CHEBI:59789"/>
    </ligand>
</feature>
<dbReference type="AlphaFoldDB" id="A0A1H1FPW8"/>
<organism evidence="8 9">
    <name type="scientific">Actinopolyspora saharensis</name>
    <dbReference type="NCBI Taxonomy" id="995062"/>
    <lineage>
        <taxon>Bacteria</taxon>
        <taxon>Bacillati</taxon>
        <taxon>Actinomycetota</taxon>
        <taxon>Actinomycetes</taxon>
        <taxon>Actinopolysporales</taxon>
        <taxon>Actinopolysporaceae</taxon>
        <taxon>Actinopolyspora</taxon>
    </lineage>
</organism>
<dbReference type="EC" id="2.1.1.-" evidence="6"/>
<keyword evidence="3 6" id="KW-0489">Methyltransferase</keyword>
<keyword evidence="9" id="KW-1185">Reference proteome</keyword>
<evidence type="ECO:0000313" key="8">
    <source>
        <dbReference type="EMBL" id="SDR02788.1"/>
    </source>
</evidence>
<dbReference type="CDD" id="cd02440">
    <property type="entry name" value="AdoMet_MTases"/>
    <property type="match status" value="1"/>
</dbReference>
<feature type="region of interest" description="Disordered" evidence="7">
    <location>
        <begin position="1"/>
        <end position="45"/>
    </location>
</feature>
<keyword evidence="5 6" id="KW-0949">S-adenosyl-L-methionine</keyword>